<comment type="caution">
    <text evidence="3">The sequence shown here is derived from an EMBL/GenBank/DDBJ whole genome shotgun (WGS) entry which is preliminary data.</text>
</comment>
<gene>
    <name evidence="3" type="ORF">NG653_11380</name>
</gene>
<dbReference type="InterPro" id="IPR002933">
    <property type="entry name" value="Peptidase_M20"/>
</dbReference>
<evidence type="ECO:0000259" key="2">
    <source>
        <dbReference type="Pfam" id="PF07687"/>
    </source>
</evidence>
<evidence type="ECO:0000313" key="4">
    <source>
        <dbReference type="Proteomes" id="UP001206312"/>
    </source>
</evidence>
<dbReference type="Proteomes" id="UP001206312">
    <property type="component" value="Unassembled WGS sequence"/>
</dbReference>
<dbReference type="Pfam" id="PF07687">
    <property type="entry name" value="M20_dimer"/>
    <property type="match status" value="1"/>
</dbReference>
<keyword evidence="4" id="KW-1185">Reference proteome</keyword>
<dbReference type="RefSeq" id="WP_252741834.1">
    <property type="nucleotide sequence ID" value="NZ_JAMXIB010000009.1"/>
</dbReference>
<feature type="domain" description="Peptidase M20 dimerisation" evidence="2">
    <location>
        <begin position="209"/>
        <end position="294"/>
    </location>
</feature>
<dbReference type="EMBL" id="JAMXIB010000009">
    <property type="protein sequence ID" value="MCO5725461.1"/>
    <property type="molecule type" value="Genomic_DNA"/>
</dbReference>
<dbReference type="PRINTS" id="PR00934">
    <property type="entry name" value="XHISDIPTASE"/>
</dbReference>
<keyword evidence="1" id="KW-0378">Hydrolase</keyword>
<dbReference type="Gene3D" id="3.40.630.10">
    <property type="entry name" value="Zn peptidases"/>
    <property type="match status" value="2"/>
</dbReference>
<dbReference type="Pfam" id="PF01546">
    <property type="entry name" value="Peptidase_M20"/>
    <property type="match status" value="1"/>
</dbReference>
<proteinExistence type="predicted"/>
<name>A0ABT1AZI6_9FLAO</name>
<dbReference type="SUPFAM" id="SSF53187">
    <property type="entry name" value="Zn-dependent exopeptidases"/>
    <property type="match status" value="1"/>
</dbReference>
<dbReference type="PIRSF" id="PIRSF016599">
    <property type="entry name" value="Xaa-His_dipept"/>
    <property type="match status" value="1"/>
</dbReference>
<dbReference type="InterPro" id="IPR001160">
    <property type="entry name" value="Peptidase_M20C"/>
</dbReference>
<protein>
    <submittedName>
        <fullName evidence="3">Aminoacyl-histidine dipeptidase</fullName>
    </submittedName>
</protein>
<reference evidence="3 4" key="1">
    <citation type="submission" date="2022-06" db="EMBL/GenBank/DDBJ databases">
        <authorList>
            <person name="Xuan X."/>
        </authorList>
    </citation>
    <scope>NUCLEOTIDE SEQUENCE [LARGE SCALE GENOMIC DNA]</scope>
    <source>
        <strain evidence="3 4">2V75</strain>
    </source>
</reference>
<dbReference type="NCBIfam" id="TIGR01893">
    <property type="entry name" value="aa-his-dipept"/>
    <property type="match status" value="1"/>
</dbReference>
<evidence type="ECO:0000256" key="1">
    <source>
        <dbReference type="ARBA" id="ARBA00022801"/>
    </source>
</evidence>
<evidence type="ECO:0000313" key="3">
    <source>
        <dbReference type="EMBL" id="MCO5725461.1"/>
    </source>
</evidence>
<accession>A0ABT1AZI6</accession>
<dbReference type="InterPro" id="IPR011650">
    <property type="entry name" value="Peptidase_M20_dimer"/>
</dbReference>
<organism evidence="3 4">
    <name type="scientific">Robiginitalea marina</name>
    <dbReference type="NCBI Taxonomy" id="2954105"/>
    <lineage>
        <taxon>Bacteria</taxon>
        <taxon>Pseudomonadati</taxon>
        <taxon>Bacteroidota</taxon>
        <taxon>Flavobacteriia</taxon>
        <taxon>Flavobacteriales</taxon>
        <taxon>Flavobacteriaceae</taxon>
        <taxon>Robiginitalea</taxon>
    </lineage>
</organism>
<dbReference type="PANTHER" id="PTHR43501:SF1">
    <property type="entry name" value="CYTOSOL NON-SPECIFIC DIPEPTIDASE"/>
    <property type="match status" value="1"/>
</dbReference>
<dbReference type="CDD" id="cd03890">
    <property type="entry name" value="M20_pepD"/>
    <property type="match status" value="1"/>
</dbReference>
<sequence length="484" mass="51932">MSDAIARLEPRSLWKHFAALNAIPRPSKKEGKVIDFMMDFAASLGLEASRDAVGNVLVRKPASPGMEDRKTLVLQAHLDMVHQKNNDTDFDFEAGGIRMYTDGDWVRAKGTTLGADNGLGVAAIMGVLASNAIPHPPLEALFTIDEETGMTGAKGLSPDLLKGEILLNLDTEQDDTLEIGCAGGIDVTGTGKYTPVPTGEGHTGFRLRVKGLLGGHSGMDIHKGLANANVLIARILMAAWEQGRFSLSELHGGNLRNAIPRESEAVLAVPKAGKADFREAVEGEMAAILEEFGPREPGLQLLLEDIPAPGPGMGPEAVKTLLSCLCGLHHGVYAMNQEFPGLVETSNNVAQVSVQNGEIRIGCLTRSARESSKANLVRKLRAVFSLAEYRTETSGEYPGWLPDPSSEILSLLSRRYEALFGQPPVVGASHGGLECGILKHHYPEMDMVSFGPTILGAHSPDERASVSSSQKFWKLLLDVLEHTP</sequence>
<dbReference type="PANTHER" id="PTHR43501">
    <property type="entry name" value="CYTOSOL NON-SPECIFIC DIPEPTIDASE"/>
    <property type="match status" value="1"/>
</dbReference>